<dbReference type="EMBL" id="JBJXVJ010000003">
    <property type="protein sequence ID" value="MFN1218204.1"/>
    <property type="molecule type" value="Genomic_DNA"/>
</dbReference>
<evidence type="ECO:0000313" key="1">
    <source>
        <dbReference type="EMBL" id="KXH83271.1"/>
    </source>
</evidence>
<organism evidence="1 3">
    <name type="scientific">Chryseobacterium kwangjuense</name>
    <dbReference type="NCBI Taxonomy" id="267125"/>
    <lineage>
        <taxon>Bacteria</taxon>
        <taxon>Pseudomonadati</taxon>
        <taxon>Bacteroidota</taxon>
        <taxon>Flavobacteriia</taxon>
        <taxon>Flavobacteriales</taxon>
        <taxon>Weeksellaceae</taxon>
        <taxon>Chryseobacterium group</taxon>
        <taxon>Chryseobacterium</taxon>
    </lineage>
</organism>
<dbReference type="InterPro" id="IPR036736">
    <property type="entry name" value="ACP-like_sf"/>
</dbReference>
<dbReference type="Proteomes" id="UP000070513">
    <property type="component" value="Unassembled WGS sequence"/>
</dbReference>
<dbReference type="AlphaFoldDB" id="A0A135WEF0"/>
<dbReference type="OrthoDB" id="1264599at2"/>
<evidence type="ECO:0000313" key="2">
    <source>
        <dbReference type="EMBL" id="MFN1218204.1"/>
    </source>
</evidence>
<proteinExistence type="predicted"/>
<protein>
    <recommendedName>
        <fullName evidence="5">Carrier domain-containing protein</fullName>
    </recommendedName>
</protein>
<dbReference type="RefSeq" id="WP_062651666.1">
    <property type="nucleotide sequence ID" value="NZ_JBJXVJ010000003.1"/>
</dbReference>
<evidence type="ECO:0008006" key="5">
    <source>
        <dbReference type="Google" id="ProtNLM"/>
    </source>
</evidence>
<reference evidence="3" key="1">
    <citation type="submission" date="2015-12" db="EMBL/GenBank/DDBJ databases">
        <title>Genome sequence of a biocontrol rhizobacterium Chryseobacterium kwangjuense strain KJ1R5 isolated from pepper (Capsicum annuum L.).</title>
        <authorList>
            <person name="Jeong J.-J."/>
            <person name="Park H."/>
            <person name="Mannaa M."/>
            <person name="Sang M.K."/>
            <person name="Choi I.-G."/>
            <person name="Kim K.D."/>
        </authorList>
    </citation>
    <scope>NUCLEOTIDE SEQUENCE [LARGE SCALE GENOMIC DNA]</scope>
    <source>
        <strain evidence="3">KJ1R5</strain>
    </source>
</reference>
<reference evidence="1 3" key="3">
    <citation type="journal article" date="2016" name="Genome Announc.">
        <title>Draft Genome Sequence of a Biocontrol Rhizobacterium, Chryseobacterium kwangjuense Strain KJ1R5, Isolated from Pepper (Capsicum annuum).</title>
        <authorList>
            <person name="Jeong J.J."/>
            <person name="Park H."/>
            <person name="Park B.H."/>
            <person name="Mannaa M."/>
            <person name="Sang M.K."/>
            <person name="Choi I.G."/>
            <person name="Kim K.D."/>
        </authorList>
    </citation>
    <scope>NUCLEOTIDE SEQUENCE [LARGE SCALE GENOMIC DNA]</scope>
    <source>
        <strain evidence="1 3">KJ1R5</strain>
    </source>
</reference>
<sequence length="86" mass="10106">MMNTIEQKVSEILGIITGENQLFNNLTDEEKIQMLPSESMLTLQFVTYLEEEFDIEFEDEELDISFFESFENITHAIRNHVNEKTA</sequence>
<name>A0A135WEF0_9FLAO</name>
<evidence type="ECO:0000313" key="4">
    <source>
        <dbReference type="Proteomes" id="UP001634154"/>
    </source>
</evidence>
<dbReference type="EMBL" id="LPUR01000011">
    <property type="protein sequence ID" value="KXH83271.1"/>
    <property type="molecule type" value="Genomic_DNA"/>
</dbReference>
<evidence type="ECO:0000313" key="3">
    <source>
        <dbReference type="Proteomes" id="UP000070513"/>
    </source>
</evidence>
<dbReference type="Proteomes" id="UP001634154">
    <property type="component" value="Unassembled WGS sequence"/>
</dbReference>
<comment type="caution">
    <text evidence="1">The sequence shown here is derived from an EMBL/GenBank/DDBJ whole genome shotgun (WGS) entry which is preliminary data.</text>
</comment>
<gene>
    <name evidence="2" type="ORF">ACKW6Q_14630</name>
    <name evidence="1" type="ORF">AU378_12710</name>
</gene>
<keyword evidence="4" id="KW-1185">Reference proteome</keyword>
<reference evidence="2 4" key="4">
    <citation type="submission" date="2024-12" db="EMBL/GenBank/DDBJ databases">
        <title>Draft genome sequence of Chryseobacterium kwangjuense AG447.</title>
        <authorList>
            <person name="Cheptsov V.S."/>
            <person name="Belov A."/>
            <person name="Zavarzina A.G."/>
        </authorList>
    </citation>
    <scope>NUCLEOTIDE SEQUENCE [LARGE SCALE GENOMIC DNA]</scope>
    <source>
        <strain evidence="2 4">AG447</strain>
    </source>
</reference>
<dbReference type="Gene3D" id="1.10.1200.10">
    <property type="entry name" value="ACP-like"/>
    <property type="match status" value="1"/>
</dbReference>
<reference evidence="1" key="2">
    <citation type="submission" date="2015-12" db="EMBL/GenBank/DDBJ databases">
        <authorList>
            <person name="Shamseldin A."/>
            <person name="Moawad H."/>
            <person name="Abd El-Rahim W.M."/>
            <person name="Sadowsky M.J."/>
        </authorList>
    </citation>
    <scope>NUCLEOTIDE SEQUENCE</scope>
    <source>
        <strain evidence="1">KJ1R5</strain>
    </source>
</reference>
<dbReference type="SUPFAM" id="SSF47336">
    <property type="entry name" value="ACP-like"/>
    <property type="match status" value="1"/>
</dbReference>
<accession>A0A135WEF0</accession>